<dbReference type="InterPro" id="IPR028082">
    <property type="entry name" value="Peripla_BP_I"/>
</dbReference>
<dbReference type="InterPro" id="IPR010982">
    <property type="entry name" value="Lambda_DNA-bd_dom_sf"/>
</dbReference>
<name>A0A2T1NDW3_9FLAO</name>
<dbReference type="SUPFAM" id="SSF47413">
    <property type="entry name" value="lambda repressor-like DNA-binding domains"/>
    <property type="match status" value="1"/>
</dbReference>
<dbReference type="PROSITE" id="PS50932">
    <property type="entry name" value="HTH_LACI_2"/>
    <property type="match status" value="1"/>
</dbReference>
<dbReference type="CDD" id="cd01392">
    <property type="entry name" value="HTH_LacI"/>
    <property type="match status" value="1"/>
</dbReference>
<dbReference type="OrthoDB" id="9768806at2"/>
<dbReference type="RefSeq" id="WP_106462778.1">
    <property type="nucleotide sequence ID" value="NZ_PXOQ01000007.1"/>
</dbReference>
<evidence type="ECO:0000256" key="2">
    <source>
        <dbReference type="ARBA" id="ARBA00023125"/>
    </source>
</evidence>
<dbReference type="Pfam" id="PF00356">
    <property type="entry name" value="LacI"/>
    <property type="match status" value="1"/>
</dbReference>
<feature type="domain" description="HTH lacI-type" evidence="4">
    <location>
        <begin position="4"/>
        <end position="58"/>
    </location>
</feature>
<dbReference type="SUPFAM" id="SSF53822">
    <property type="entry name" value="Periplasmic binding protein-like I"/>
    <property type="match status" value="1"/>
</dbReference>
<dbReference type="PANTHER" id="PTHR30146">
    <property type="entry name" value="LACI-RELATED TRANSCRIPTIONAL REPRESSOR"/>
    <property type="match status" value="1"/>
</dbReference>
<dbReference type="GO" id="GO:0000976">
    <property type="term" value="F:transcription cis-regulatory region binding"/>
    <property type="evidence" value="ECO:0007669"/>
    <property type="project" value="TreeGrafter"/>
</dbReference>
<comment type="caution">
    <text evidence="5">The sequence shown here is derived from an EMBL/GenBank/DDBJ whole genome shotgun (WGS) entry which is preliminary data.</text>
</comment>
<reference evidence="5 6" key="1">
    <citation type="submission" date="2018-03" db="EMBL/GenBank/DDBJ databases">
        <title>Mesoflavibacter sp. HG37 and Mesoflavibacter sp. HG96 sp.nov., two marine bacteria isolated from seawater of Western Pacific Ocean.</title>
        <authorList>
            <person name="Cheng H."/>
            <person name="Wu Y.-H."/>
            <person name="Guo L.-L."/>
            <person name="Xu X.-W."/>
        </authorList>
    </citation>
    <scope>NUCLEOTIDE SEQUENCE [LARGE SCALE GENOMIC DNA]</scope>
    <source>
        <strain evidence="5 6">KCTC 32269</strain>
    </source>
</reference>
<dbReference type="Gene3D" id="3.40.50.2300">
    <property type="match status" value="2"/>
</dbReference>
<keyword evidence="2" id="KW-0238">DNA-binding</keyword>
<evidence type="ECO:0000313" key="5">
    <source>
        <dbReference type="EMBL" id="PSG90637.1"/>
    </source>
</evidence>
<proteinExistence type="predicted"/>
<keyword evidence="1" id="KW-0805">Transcription regulation</keyword>
<dbReference type="PANTHER" id="PTHR30146:SF109">
    <property type="entry name" value="HTH-TYPE TRANSCRIPTIONAL REGULATOR GALS"/>
    <property type="match status" value="1"/>
</dbReference>
<dbReference type="EMBL" id="PXOQ01000007">
    <property type="protein sequence ID" value="PSG90637.1"/>
    <property type="molecule type" value="Genomic_DNA"/>
</dbReference>
<dbReference type="InterPro" id="IPR001761">
    <property type="entry name" value="Peripla_BP/Lac1_sug-bd_dom"/>
</dbReference>
<dbReference type="AlphaFoldDB" id="A0A2T1NDW3"/>
<evidence type="ECO:0000259" key="4">
    <source>
        <dbReference type="PROSITE" id="PS50932"/>
    </source>
</evidence>
<dbReference type="GO" id="GO:0003700">
    <property type="term" value="F:DNA-binding transcription factor activity"/>
    <property type="evidence" value="ECO:0007669"/>
    <property type="project" value="TreeGrafter"/>
</dbReference>
<dbReference type="SMART" id="SM00354">
    <property type="entry name" value="HTH_LACI"/>
    <property type="match status" value="1"/>
</dbReference>
<organism evidence="5 6">
    <name type="scientific">Aurantibacter aestuarii</name>
    <dbReference type="NCBI Taxonomy" id="1266046"/>
    <lineage>
        <taxon>Bacteria</taxon>
        <taxon>Pseudomonadati</taxon>
        <taxon>Bacteroidota</taxon>
        <taxon>Flavobacteriia</taxon>
        <taxon>Flavobacteriales</taxon>
        <taxon>Flavobacteriaceae</taxon>
        <taxon>Aurantibacter</taxon>
    </lineage>
</organism>
<evidence type="ECO:0000256" key="1">
    <source>
        <dbReference type="ARBA" id="ARBA00023015"/>
    </source>
</evidence>
<gene>
    <name evidence="5" type="ORF">C7H52_04975</name>
</gene>
<accession>A0A2T1NDW3</accession>
<keyword evidence="6" id="KW-1185">Reference proteome</keyword>
<evidence type="ECO:0000313" key="6">
    <source>
        <dbReference type="Proteomes" id="UP000238426"/>
    </source>
</evidence>
<dbReference type="CDD" id="cd06267">
    <property type="entry name" value="PBP1_LacI_sugar_binding-like"/>
    <property type="match status" value="1"/>
</dbReference>
<dbReference type="Pfam" id="PF00532">
    <property type="entry name" value="Peripla_BP_1"/>
    <property type="match status" value="1"/>
</dbReference>
<dbReference type="InterPro" id="IPR000843">
    <property type="entry name" value="HTH_LacI"/>
</dbReference>
<evidence type="ECO:0000256" key="3">
    <source>
        <dbReference type="ARBA" id="ARBA00023163"/>
    </source>
</evidence>
<dbReference type="Gene3D" id="1.10.260.40">
    <property type="entry name" value="lambda repressor-like DNA-binding domains"/>
    <property type="match status" value="1"/>
</dbReference>
<keyword evidence="3" id="KW-0804">Transcription</keyword>
<sequence>MKPVTLKQIAEILDISVTTVSKALKDYPDVSKKTKGLVRDLAQTLNYKPNEFAVNLRTKESKTIGLIIPEIVHHFFSSVIKGIINQAEKKGYLVIILQSNESYDLEKKQLKLLLNKRVDGILISIANGTADFNHLEEVLRDGKPLVMFDKIAKVVNCSKVIIDDRKAAYNATQHLIDTGCKRIAHFRGPLLPQNSIDRFLGYKKALLDNNIEYDSSLVYICECGDKSFEEGKLNAKKVLEDHSDVDGIFINTDMVAIGAITAFKDLGVKIPEDISIVGFSNWFMSSAITPTLTTINQPGYEMGKKAFKQLYKELKTLKKEKHIIPKIIELETNLVERNTTKPILKN</sequence>
<protein>
    <submittedName>
        <fullName evidence="5">LacI family transcriptional regulator</fullName>
    </submittedName>
</protein>
<dbReference type="Proteomes" id="UP000238426">
    <property type="component" value="Unassembled WGS sequence"/>
</dbReference>